<evidence type="ECO:0000313" key="2">
    <source>
        <dbReference type="Proteomes" id="UP000307440"/>
    </source>
</evidence>
<sequence>MGMASNICPLVFIAFSHFQHLPLHGQPTGGTTTGQPSSETSKPCDIPWVGWLVIYQGGTFCRRSGGLPCDLIRWILDLPLIFIHIRPLGGS</sequence>
<evidence type="ECO:0000313" key="1">
    <source>
        <dbReference type="EMBL" id="TFK20796.1"/>
    </source>
</evidence>
<dbReference type="AlphaFoldDB" id="A0A5C3KKQ5"/>
<organism evidence="1 2">
    <name type="scientific">Coprinopsis marcescibilis</name>
    <name type="common">Agaric fungus</name>
    <name type="synonym">Psathyrella marcescibilis</name>
    <dbReference type="NCBI Taxonomy" id="230819"/>
    <lineage>
        <taxon>Eukaryota</taxon>
        <taxon>Fungi</taxon>
        <taxon>Dikarya</taxon>
        <taxon>Basidiomycota</taxon>
        <taxon>Agaricomycotina</taxon>
        <taxon>Agaricomycetes</taxon>
        <taxon>Agaricomycetidae</taxon>
        <taxon>Agaricales</taxon>
        <taxon>Agaricineae</taxon>
        <taxon>Psathyrellaceae</taxon>
        <taxon>Coprinopsis</taxon>
    </lineage>
</organism>
<reference evidence="1 2" key="1">
    <citation type="journal article" date="2019" name="Nat. Ecol. Evol.">
        <title>Megaphylogeny resolves global patterns of mushroom evolution.</title>
        <authorList>
            <person name="Varga T."/>
            <person name="Krizsan K."/>
            <person name="Foldi C."/>
            <person name="Dima B."/>
            <person name="Sanchez-Garcia M."/>
            <person name="Sanchez-Ramirez S."/>
            <person name="Szollosi G.J."/>
            <person name="Szarkandi J.G."/>
            <person name="Papp V."/>
            <person name="Albert L."/>
            <person name="Andreopoulos W."/>
            <person name="Angelini C."/>
            <person name="Antonin V."/>
            <person name="Barry K.W."/>
            <person name="Bougher N.L."/>
            <person name="Buchanan P."/>
            <person name="Buyck B."/>
            <person name="Bense V."/>
            <person name="Catcheside P."/>
            <person name="Chovatia M."/>
            <person name="Cooper J."/>
            <person name="Damon W."/>
            <person name="Desjardin D."/>
            <person name="Finy P."/>
            <person name="Geml J."/>
            <person name="Haridas S."/>
            <person name="Hughes K."/>
            <person name="Justo A."/>
            <person name="Karasinski D."/>
            <person name="Kautmanova I."/>
            <person name="Kiss B."/>
            <person name="Kocsube S."/>
            <person name="Kotiranta H."/>
            <person name="LaButti K.M."/>
            <person name="Lechner B.E."/>
            <person name="Liimatainen K."/>
            <person name="Lipzen A."/>
            <person name="Lukacs Z."/>
            <person name="Mihaltcheva S."/>
            <person name="Morgado L.N."/>
            <person name="Niskanen T."/>
            <person name="Noordeloos M.E."/>
            <person name="Ohm R.A."/>
            <person name="Ortiz-Santana B."/>
            <person name="Ovrebo C."/>
            <person name="Racz N."/>
            <person name="Riley R."/>
            <person name="Savchenko A."/>
            <person name="Shiryaev A."/>
            <person name="Soop K."/>
            <person name="Spirin V."/>
            <person name="Szebenyi C."/>
            <person name="Tomsovsky M."/>
            <person name="Tulloss R.E."/>
            <person name="Uehling J."/>
            <person name="Grigoriev I.V."/>
            <person name="Vagvolgyi C."/>
            <person name="Papp T."/>
            <person name="Martin F.M."/>
            <person name="Miettinen O."/>
            <person name="Hibbett D.S."/>
            <person name="Nagy L.G."/>
        </authorList>
    </citation>
    <scope>NUCLEOTIDE SEQUENCE [LARGE SCALE GENOMIC DNA]</scope>
    <source>
        <strain evidence="1 2">CBS 121175</strain>
    </source>
</reference>
<name>A0A5C3KKQ5_COPMA</name>
<protein>
    <submittedName>
        <fullName evidence="1">Uncharacterized protein</fullName>
    </submittedName>
</protein>
<accession>A0A5C3KKQ5</accession>
<keyword evidence="2" id="KW-1185">Reference proteome</keyword>
<proteinExistence type="predicted"/>
<dbReference type="EMBL" id="ML210287">
    <property type="protein sequence ID" value="TFK20796.1"/>
    <property type="molecule type" value="Genomic_DNA"/>
</dbReference>
<dbReference type="Proteomes" id="UP000307440">
    <property type="component" value="Unassembled WGS sequence"/>
</dbReference>
<gene>
    <name evidence="1" type="ORF">FA15DRAFT_111116</name>
</gene>